<protein>
    <submittedName>
        <fullName evidence="6">AAA family ATPase</fullName>
    </submittedName>
</protein>
<organism evidence="6 7">
    <name type="scientific">Xylanibacter brevis</name>
    <dbReference type="NCBI Taxonomy" id="83231"/>
    <lineage>
        <taxon>Bacteria</taxon>
        <taxon>Pseudomonadati</taxon>
        <taxon>Bacteroidota</taxon>
        <taxon>Bacteroidia</taxon>
        <taxon>Bacteroidales</taxon>
        <taxon>Prevotellaceae</taxon>
        <taxon>Xylanibacter</taxon>
    </lineage>
</organism>
<comment type="similarity">
    <text evidence="1">Belongs to the AAA ATPase family.</text>
</comment>
<evidence type="ECO:0000256" key="1">
    <source>
        <dbReference type="ARBA" id="ARBA00006914"/>
    </source>
</evidence>
<evidence type="ECO:0000313" key="6">
    <source>
        <dbReference type="EMBL" id="MCF2563412.1"/>
    </source>
</evidence>
<dbReference type="InterPro" id="IPR003959">
    <property type="entry name" value="ATPase_AAA_core"/>
</dbReference>
<dbReference type="Gene3D" id="3.40.50.300">
    <property type="entry name" value="P-loop containing nucleotide triphosphate hydrolases"/>
    <property type="match status" value="1"/>
</dbReference>
<accession>A0ABS9CF77</accession>
<dbReference type="SUPFAM" id="SSF52540">
    <property type="entry name" value="P-loop containing nucleoside triphosphate hydrolases"/>
    <property type="match status" value="1"/>
</dbReference>
<keyword evidence="7" id="KW-1185">Reference proteome</keyword>
<gene>
    <name evidence="6" type="ORF">I6E12_04710</name>
</gene>
<dbReference type="Proteomes" id="UP001200470">
    <property type="component" value="Unassembled WGS sequence"/>
</dbReference>
<sequence>MAIRKKPARRLKSEIGGHGDFPEETMDKYKEPDTWTVITALDRILDMAQHSQLSDEFWESVKNPLAFLNKELDLTNIQIVALAMLVESGEPMSWKDMSDYLGCSRLSVMVYSEEIEGLVTKRWAVRKDVRDLYGVHEGLVLVRGVVTALRHNKSFVPEKIDGFTEQQFVDRLERHVGKNINDPRASFEDDEEWMLEFAKANSHLPLCREVLRFNNIHVQSLLLLIVVDYAQWEGSDSEGLTLQTIDSLYPDEYECDFMREELTKGTHPLIQCGYVEHKCDEGQADTNQYMLTRKAKTELLSAYTPSHSRCRNMKSADRFLKGHATIKEKSLFFNISDQKQIDRLTQLLSTESLPTIQKRLEEQGMRKGFACLFYGAPGTGKTETVLQIARQTGRDLMQVDIAGLRDKWVGESEKNIKEVFTHYRRLCHTSEVMPILFFNEADAIINKRTENVEHSVDKMDNAMQNIILQEIEVLDGILIATTNLTSNLDKAFERRFLYKMEFHKPNTEVKTKIWRSMLKDISADDAHQLASHFDFSGGQIENIARKRTVDYILSGKFASLGEIEDYCRAELLVNKNARRIGFTS</sequence>
<dbReference type="InterPro" id="IPR050221">
    <property type="entry name" value="26S_Proteasome_ATPase"/>
</dbReference>
<dbReference type="Pfam" id="PF00004">
    <property type="entry name" value="AAA"/>
    <property type="match status" value="1"/>
</dbReference>
<evidence type="ECO:0000313" key="7">
    <source>
        <dbReference type="Proteomes" id="UP001200470"/>
    </source>
</evidence>
<dbReference type="SMART" id="SM00382">
    <property type="entry name" value="AAA"/>
    <property type="match status" value="1"/>
</dbReference>
<name>A0ABS9CF77_9BACT</name>
<proteinExistence type="inferred from homology"/>
<dbReference type="InterPro" id="IPR003593">
    <property type="entry name" value="AAA+_ATPase"/>
</dbReference>
<dbReference type="PANTHER" id="PTHR23073">
    <property type="entry name" value="26S PROTEASOME REGULATORY SUBUNIT"/>
    <property type="match status" value="1"/>
</dbReference>
<dbReference type="CDD" id="cd19481">
    <property type="entry name" value="RecA-like_protease"/>
    <property type="match status" value="1"/>
</dbReference>
<dbReference type="RefSeq" id="WP_301637801.1">
    <property type="nucleotide sequence ID" value="NZ_JADYTN010000008.1"/>
</dbReference>
<keyword evidence="3" id="KW-0067">ATP-binding</keyword>
<feature type="compositionally biased region" description="Basic residues" evidence="4">
    <location>
        <begin position="1"/>
        <end position="10"/>
    </location>
</feature>
<evidence type="ECO:0000256" key="3">
    <source>
        <dbReference type="ARBA" id="ARBA00022840"/>
    </source>
</evidence>
<evidence type="ECO:0000256" key="2">
    <source>
        <dbReference type="ARBA" id="ARBA00022741"/>
    </source>
</evidence>
<feature type="domain" description="AAA+ ATPase" evidence="5">
    <location>
        <begin position="367"/>
        <end position="506"/>
    </location>
</feature>
<keyword evidence="2" id="KW-0547">Nucleotide-binding</keyword>
<feature type="region of interest" description="Disordered" evidence="4">
    <location>
        <begin position="1"/>
        <end position="26"/>
    </location>
</feature>
<dbReference type="InterPro" id="IPR027417">
    <property type="entry name" value="P-loop_NTPase"/>
</dbReference>
<comment type="caution">
    <text evidence="6">The sequence shown here is derived from an EMBL/GenBank/DDBJ whole genome shotgun (WGS) entry which is preliminary data.</text>
</comment>
<dbReference type="EMBL" id="JADYTN010000008">
    <property type="protein sequence ID" value="MCF2563412.1"/>
    <property type="molecule type" value="Genomic_DNA"/>
</dbReference>
<evidence type="ECO:0000256" key="4">
    <source>
        <dbReference type="SAM" id="MobiDB-lite"/>
    </source>
</evidence>
<reference evidence="6 7" key="1">
    <citation type="submission" date="2020-12" db="EMBL/GenBank/DDBJ databases">
        <title>Whole genome sequences of gut porcine anaerobes.</title>
        <authorList>
            <person name="Kubasova T."/>
            <person name="Jahodarova E."/>
            <person name="Rychlik I."/>
        </authorList>
    </citation>
    <scope>NUCLEOTIDE SEQUENCE [LARGE SCALE GENOMIC DNA]</scope>
    <source>
        <strain evidence="6 7">An925</strain>
    </source>
</reference>
<feature type="compositionally biased region" description="Basic and acidic residues" evidence="4">
    <location>
        <begin position="11"/>
        <end position="26"/>
    </location>
</feature>
<evidence type="ECO:0000259" key="5">
    <source>
        <dbReference type="SMART" id="SM00382"/>
    </source>
</evidence>